<feature type="signal peptide" evidence="7">
    <location>
        <begin position="1"/>
        <end position="35"/>
    </location>
</feature>
<dbReference type="EMBL" id="JACXYU010000001">
    <property type="protein sequence ID" value="MBD3930304.1"/>
    <property type="molecule type" value="Genomic_DNA"/>
</dbReference>
<dbReference type="Pfam" id="PF00877">
    <property type="entry name" value="NLPC_P60"/>
    <property type="match status" value="1"/>
</dbReference>
<name>A0A927EX71_9ACTN</name>
<keyword evidence="2" id="KW-0645">Protease</keyword>
<comment type="similarity">
    <text evidence="1">Belongs to the peptidase C40 family.</text>
</comment>
<dbReference type="InterPro" id="IPR038765">
    <property type="entry name" value="Papain-like_cys_pep_sf"/>
</dbReference>
<evidence type="ECO:0000256" key="4">
    <source>
        <dbReference type="ARBA" id="ARBA00022807"/>
    </source>
</evidence>
<protein>
    <submittedName>
        <fullName evidence="9">C40 family peptidase</fullName>
    </submittedName>
</protein>
<dbReference type="InterPro" id="IPR000064">
    <property type="entry name" value="NLP_P60_dom"/>
</dbReference>
<dbReference type="PROSITE" id="PS51935">
    <property type="entry name" value="NLPC_P60"/>
    <property type="match status" value="1"/>
</dbReference>
<evidence type="ECO:0000256" key="2">
    <source>
        <dbReference type="ARBA" id="ARBA00022670"/>
    </source>
</evidence>
<feature type="chain" id="PRO_5037105697" evidence="7">
    <location>
        <begin position="36"/>
        <end position="346"/>
    </location>
</feature>
<evidence type="ECO:0000256" key="1">
    <source>
        <dbReference type="ARBA" id="ARBA00007074"/>
    </source>
</evidence>
<keyword evidence="4" id="KW-0788">Thiol protease</keyword>
<gene>
    <name evidence="9" type="ORF">IF129_01770</name>
</gene>
<evidence type="ECO:0000256" key="7">
    <source>
        <dbReference type="SAM" id="SignalP"/>
    </source>
</evidence>
<evidence type="ECO:0000259" key="8">
    <source>
        <dbReference type="PROSITE" id="PS51935"/>
    </source>
</evidence>
<dbReference type="SUPFAM" id="SSF54001">
    <property type="entry name" value="Cysteine proteinases"/>
    <property type="match status" value="1"/>
</dbReference>
<proteinExistence type="inferred from homology"/>
<evidence type="ECO:0000256" key="3">
    <source>
        <dbReference type="ARBA" id="ARBA00022801"/>
    </source>
</evidence>
<sequence length="346" mass="37385">MASHRRPKQPGRTRATVLTATAAAAVALSSNSAFADPGPEPTKRGVKAEVDKLHEDAAAATEKYNGAKEKADKLQEEVDELQDSVARGQDDLNELRNGLGSLATAQYRNGGLDPSVQLLLSSDPDDYLDRASSLDQLSVKQVGALKKIGSKQRQLKQQRDDAAEKLEDLADTRKELGDQKQKVQDKLAEAQKLLNKLTEEERAEMRAEEQRASRAAGERVEMGKEEAAPGRAASAYQAATTRVGTPYAWGAQGPNSFDCSGLVVWSYQQAGISVPRTSQAQANAGTRINSMSDLQVGDLVILRNDLGHVGFYAGNGQMLHAPKPGAQVRYESIARSGMPFMWGVRI</sequence>
<evidence type="ECO:0000313" key="9">
    <source>
        <dbReference type="EMBL" id="MBD3930304.1"/>
    </source>
</evidence>
<feature type="coiled-coil region" evidence="5">
    <location>
        <begin position="43"/>
        <end position="98"/>
    </location>
</feature>
<evidence type="ECO:0000256" key="5">
    <source>
        <dbReference type="SAM" id="Coils"/>
    </source>
</evidence>
<organism evidence="9 10">
    <name type="scientific">Streptomyces chumphonensis</name>
    <dbReference type="NCBI Taxonomy" id="1214925"/>
    <lineage>
        <taxon>Bacteria</taxon>
        <taxon>Bacillati</taxon>
        <taxon>Actinomycetota</taxon>
        <taxon>Actinomycetes</taxon>
        <taxon>Kitasatosporales</taxon>
        <taxon>Streptomycetaceae</taxon>
        <taxon>Streptomyces</taxon>
    </lineage>
</organism>
<feature type="compositionally biased region" description="Basic and acidic residues" evidence="6">
    <location>
        <begin position="199"/>
        <end position="228"/>
    </location>
</feature>
<feature type="domain" description="NlpC/P60" evidence="8">
    <location>
        <begin position="229"/>
        <end position="346"/>
    </location>
</feature>
<comment type="caution">
    <text evidence="9">The sequence shown here is derived from an EMBL/GenBank/DDBJ whole genome shotgun (WGS) entry which is preliminary data.</text>
</comment>
<keyword evidence="10" id="KW-1185">Reference proteome</keyword>
<dbReference type="GO" id="GO:0006508">
    <property type="term" value="P:proteolysis"/>
    <property type="evidence" value="ECO:0007669"/>
    <property type="project" value="UniProtKB-KW"/>
</dbReference>
<dbReference type="PANTHER" id="PTHR47359:SF3">
    <property type="entry name" value="NLP_P60 DOMAIN-CONTAINING PROTEIN-RELATED"/>
    <property type="match status" value="1"/>
</dbReference>
<dbReference type="Gene3D" id="3.90.1720.10">
    <property type="entry name" value="endopeptidase domain like (from Nostoc punctiforme)"/>
    <property type="match status" value="1"/>
</dbReference>
<evidence type="ECO:0000313" key="10">
    <source>
        <dbReference type="Proteomes" id="UP000632289"/>
    </source>
</evidence>
<dbReference type="Proteomes" id="UP000632289">
    <property type="component" value="Unassembled WGS sequence"/>
</dbReference>
<dbReference type="AlphaFoldDB" id="A0A927EX71"/>
<feature type="region of interest" description="Disordered" evidence="6">
    <location>
        <begin position="199"/>
        <end position="232"/>
    </location>
</feature>
<dbReference type="GO" id="GO:0008234">
    <property type="term" value="F:cysteine-type peptidase activity"/>
    <property type="evidence" value="ECO:0007669"/>
    <property type="project" value="UniProtKB-KW"/>
</dbReference>
<evidence type="ECO:0000256" key="6">
    <source>
        <dbReference type="SAM" id="MobiDB-lite"/>
    </source>
</evidence>
<keyword evidence="7" id="KW-0732">Signal</keyword>
<dbReference type="InterPro" id="IPR051794">
    <property type="entry name" value="PG_Endopeptidase_C40"/>
</dbReference>
<keyword evidence="3" id="KW-0378">Hydrolase</keyword>
<keyword evidence="5" id="KW-0175">Coiled coil</keyword>
<dbReference type="PANTHER" id="PTHR47359">
    <property type="entry name" value="PEPTIDOGLYCAN DL-ENDOPEPTIDASE CWLO"/>
    <property type="match status" value="1"/>
</dbReference>
<dbReference type="RefSeq" id="WP_191207594.1">
    <property type="nucleotide sequence ID" value="NZ_BAABKL010000039.1"/>
</dbReference>
<reference evidence="9" key="1">
    <citation type="submission" date="2020-09" db="EMBL/GenBank/DDBJ databases">
        <title>Secondary metabolite and genome analysis of marine Streptomyces chumphonensis KK1-2T.</title>
        <authorList>
            <person name="Phongsopitanun W."/>
            <person name="Kanchanasin P."/>
            <person name="Pittayakhajonwut P."/>
            <person name="Suwanborirux K."/>
            <person name="Tanasupawat S."/>
        </authorList>
    </citation>
    <scope>NUCLEOTIDE SEQUENCE</scope>
    <source>
        <strain evidence="9">KK1-2</strain>
    </source>
</reference>
<accession>A0A927EX71</accession>